<evidence type="ECO:0000256" key="7">
    <source>
        <dbReference type="ARBA" id="ARBA00023310"/>
    </source>
</evidence>
<dbReference type="InterPro" id="IPR000711">
    <property type="entry name" value="ATPase_OSCP/dsu"/>
</dbReference>
<dbReference type="SUPFAM" id="SSF47928">
    <property type="entry name" value="N-terminal domain of the delta subunit of the F1F0-ATP synthase"/>
    <property type="match status" value="1"/>
</dbReference>
<gene>
    <name evidence="8" type="primary">atpH</name>
    <name evidence="9" type="ORF">C8D93_10724</name>
</gene>
<keyword evidence="3 8" id="KW-0375">Hydrogen ion transport</keyword>
<keyword evidence="4 8" id="KW-0406">Ion transport</keyword>
<comment type="caution">
    <text evidence="9">The sequence shown here is derived from an EMBL/GenBank/DDBJ whole genome shotgun (WGS) entry which is preliminary data.</text>
</comment>
<dbReference type="Gene3D" id="1.10.520.20">
    <property type="entry name" value="N-terminal domain of the delta subunit of the F1F0-ATP synthase"/>
    <property type="match status" value="1"/>
</dbReference>
<evidence type="ECO:0000256" key="8">
    <source>
        <dbReference type="HAMAP-Rule" id="MF_01416"/>
    </source>
</evidence>
<comment type="subcellular location">
    <subcellularLocation>
        <location evidence="8">Cell membrane</location>
        <topology evidence="8">Peripheral membrane protein</topology>
    </subcellularLocation>
    <subcellularLocation>
        <location evidence="1">Membrane</location>
    </subcellularLocation>
</comment>
<organism evidence="9 10">
    <name type="scientific">Sinimarinibacterium flocculans</name>
    <dbReference type="NCBI Taxonomy" id="985250"/>
    <lineage>
        <taxon>Bacteria</taxon>
        <taxon>Pseudomonadati</taxon>
        <taxon>Pseudomonadota</taxon>
        <taxon>Gammaproteobacteria</taxon>
        <taxon>Nevskiales</taxon>
        <taxon>Nevskiaceae</taxon>
        <taxon>Sinimarinibacterium</taxon>
    </lineage>
</organism>
<name>A0A318E581_9GAMM</name>
<evidence type="ECO:0000256" key="6">
    <source>
        <dbReference type="ARBA" id="ARBA00023196"/>
    </source>
</evidence>
<evidence type="ECO:0000256" key="4">
    <source>
        <dbReference type="ARBA" id="ARBA00023065"/>
    </source>
</evidence>
<dbReference type="OrthoDB" id="9816221at2"/>
<reference evidence="9 10" key="1">
    <citation type="submission" date="2018-04" db="EMBL/GenBank/DDBJ databases">
        <title>Genomic Encyclopedia of Type Strains, Phase IV (KMG-IV): sequencing the most valuable type-strain genomes for metagenomic binning, comparative biology and taxonomic classification.</title>
        <authorList>
            <person name="Goeker M."/>
        </authorList>
    </citation>
    <scope>NUCLEOTIDE SEQUENCE [LARGE SCALE GENOMIC DNA]</scope>
    <source>
        <strain evidence="9 10">DSM 104150</strain>
    </source>
</reference>
<comment type="similarity">
    <text evidence="8">Belongs to the ATPase delta chain family.</text>
</comment>
<dbReference type="EMBL" id="QICN01000007">
    <property type="protein sequence ID" value="PXV66460.1"/>
    <property type="molecule type" value="Genomic_DNA"/>
</dbReference>
<dbReference type="Proteomes" id="UP000248330">
    <property type="component" value="Unassembled WGS sequence"/>
</dbReference>
<keyword evidence="5 8" id="KW-0472">Membrane</keyword>
<sequence>MADFSTLARPYAKAVFELARDAKAFAPWSEALDALAALVSDPGVARLIGHPALTRSELAQTLAQALSGKLPADAVSLVRLLVENGRLAALPAIAEQFEQLRAEAEARVDVEITSAVEVPTAQQQQLADAVKKRLQREVAIRWSTDPELIAGALIRAGDLVIDGSVRGELDRLQTVLTK</sequence>
<dbReference type="PRINTS" id="PR00125">
    <property type="entry name" value="ATPASEDELTA"/>
</dbReference>
<comment type="function">
    <text evidence="8">This protein is part of the stalk that links CF(0) to CF(1). It either transmits conformational changes from CF(0) to CF(1) or is implicated in proton conduction.</text>
</comment>
<accession>A0A318E581</accession>
<dbReference type="GO" id="GO:0005886">
    <property type="term" value="C:plasma membrane"/>
    <property type="evidence" value="ECO:0007669"/>
    <property type="project" value="UniProtKB-SubCell"/>
</dbReference>
<dbReference type="PANTHER" id="PTHR11910">
    <property type="entry name" value="ATP SYNTHASE DELTA CHAIN"/>
    <property type="match status" value="1"/>
</dbReference>
<evidence type="ECO:0000313" key="10">
    <source>
        <dbReference type="Proteomes" id="UP000248330"/>
    </source>
</evidence>
<evidence type="ECO:0000256" key="1">
    <source>
        <dbReference type="ARBA" id="ARBA00004370"/>
    </source>
</evidence>
<comment type="function">
    <text evidence="8">F(1)F(0) ATP synthase produces ATP from ADP in the presence of a proton or sodium gradient. F-type ATPases consist of two structural domains, F(1) containing the extramembraneous catalytic core and F(0) containing the membrane proton channel, linked together by a central stalk and a peripheral stalk. During catalysis, ATP synthesis in the catalytic domain of F(1) is coupled via a rotary mechanism of the central stalk subunits to proton translocation.</text>
</comment>
<proteinExistence type="inferred from homology"/>
<dbReference type="NCBIfam" id="NF004402">
    <property type="entry name" value="PRK05758.2-2"/>
    <property type="match status" value="1"/>
</dbReference>
<keyword evidence="6 8" id="KW-0139">CF(1)</keyword>
<dbReference type="NCBIfam" id="TIGR01145">
    <property type="entry name" value="ATP_synt_delta"/>
    <property type="match status" value="1"/>
</dbReference>
<dbReference type="HAMAP" id="MF_01416">
    <property type="entry name" value="ATP_synth_delta_bact"/>
    <property type="match status" value="1"/>
</dbReference>
<dbReference type="PROSITE" id="PS00389">
    <property type="entry name" value="ATPASE_DELTA"/>
    <property type="match status" value="1"/>
</dbReference>
<evidence type="ECO:0000256" key="3">
    <source>
        <dbReference type="ARBA" id="ARBA00022781"/>
    </source>
</evidence>
<protein>
    <recommendedName>
        <fullName evidence="8">ATP synthase subunit delta</fullName>
    </recommendedName>
    <alternativeName>
        <fullName evidence="8">ATP synthase F(1) sector subunit delta</fullName>
    </alternativeName>
    <alternativeName>
        <fullName evidence="8">F-type ATPase subunit delta</fullName>
        <shortName evidence="8">F-ATPase subunit delta</shortName>
    </alternativeName>
</protein>
<dbReference type="GO" id="GO:0045259">
    <property type="term" value="C:proton-transporting ATP synthase complex"/>
    <property type="evidence" value="ECO:0007669"/>
    <property type="project" value="UniProtKB-KW"/>
</dbReference>
<evidence type="ECO:0000313" key="9">
    <source>
        <dbReference type="EMBL" id="PXV66460.1"/>
    </source>
</evidence>
<dbReference type="InterPro" id="IPR026015">
    <property type="entry name" value="ATP_synth_OSCP/delta_N_sf"/>
</dbReference>
<keyword evidence="10" id="KW-1185">Reference proteome</keyword>
<dbReference type="RefSeq" id="WP_110265602.1">
    <property type="nucleotide sequence ID" value="NZ_CAKZQT010000033.1"/>
</dbReference>
<evidence type="ECO:0000256" key="5">
    <source>
        <dbReference type="ARBA" id="ARBA00023136"/>
    </source>
</evidence>
<dbReference type="Pfam" id="PF00213">
    <property type="entry name" value="OSCP"/>
    <property type="match status" value="1"/>
</dbReference>
<keyword evidence="7 8" id="KW-0066">ATP synthesis</keyword>
<dbReference type="GO" id="GO:0046933">
    <property type="term" value="F:proton-transporting ATP synthase activity, rotational mechanism"/>
    <property type="evidence" value="ECO:0007669"/>
    <property type="project" value="UniProtKB-UniRule"/>
</dbReference>
<keyword evidence="8" id="KW-1003">Cell membrane</keyword>
<evidence type="ECO:0000256" key="2">
    <source>
        <dbReference type="ARBA" id="ARBA00022448"/>
    </source>
</evidence>
<dbReference type="InterPro" id="IPR020781">
    <property type="entry name" value="ATPase_OSCP/d_CS"/>
</dbReference>
<dbReference type="AlphaFoldDB" id="A0A318E581"/>
<keyword evidence="2 8" id="KW-0813">Transport</keyword>